<proteinExistence type="predicted"/>
<dbReference type="InterPro" id="IPR043502">
    <property type="entry name" value="DNA/RNA_pol_sf"/>
</dbReference>
<evidence type="ECO:0000313" key="2">
    <source>
        <dbReference type="WBParaSite" id="maker-unitig_41433-snap-gene-0.1-mRNA-1"/>
    </source>
</evidence>
<organism evidence="1 2">
    <name type="scientific">Macrostomum lignano</name>
    <dbReference type="NCBI Taxonomy" id="282301"/>
    <lineage>
        <taxon>Eukaryota</taxon>
        <taxon>Metazoa</taxon>
        <taxon>Spiralia</taxon>
        <taxon>Lophotrochozoa</taxon>
        <taxon>Platyhelminthes</taxon>
        <taxon>Rhabditophora</taxon>
        <taxon>Macrostomorpha</taxon>
        <taxon>Macrostomida</taxon>
        <taxon>Macrostomidae</taxon>
        <taxon>Macrostomum</taxon>
    </lineage>
</organism>
<dbReference type="SUPFAM" id="SSF56672">
    <property type="entry name" value="DNA/RNA polymerases"/>
    <property type="match status" value="1"/>
</dbReference>
<sequence length="521" mass="58934">TRLSRQHSRNLLPDRSDATVLTGNFSIRLLKAWCLEVDVLSRNKHLEERHAFSKHYVRITNSDKRCLLRALVVARLPAIRGQVHHHAGRSFRGGCTARTIRALNRLHPGHDFGVRVYRAEEANRCIFTCLAPRFCTYTWSSSTFNVVTKLPAFFGSITTAPIRRNCHPRVLCHPPNAKESSAPYVYYDFETYVDSGKQHRVHLVTAATSCEACPKLFPRPRCSVTRERQSSSLFRLEDALFGGRTEAFVPHAEATETVEAALIGIDYVNTFLKPQSESSGSPGMAEDAKAAYMASFFEREGVRLEKIFLNSLWGKFCQRDDLTSTEIVGQLRGVWLQRLTDPSIKVKSCEPIGESFMMLEYKPRFGGAGERAFKYANVPIGVFTTSTRRLRLYEALEGLGTRVIYAIRFASYTAAPRASTSLRAVRVWGSGLTRYLPAAAWYSSPRRPQALPVRGEKPDGSLYSVLKCKRHQSHAPRFRARDELQEILRHGGTVRLPQAQFRRDKASCTIRTLEMDKTFHA</sequence>
<reference evidence="2" key="1">
    <citation type="submission" date="2016-11" db="UniProtKB">
        <authorList>
            <consortium name="WormBaseParasite"/>
        </authorList>
    </citation>
    <scope>IDENTIFICATION</scope>
</reference>
<keyword evidence="1" id="KW-1185">Reference proteome</keyword>
<protein>
    <submittedName>
        <fullName evidence="2">DNA-directed DNA polymerase</fullName>
    </submittedName>
</protein>
<evidence type="ECO:0000313" key="1">
    <source>
        <dbReference type="Proteomes" id="UP000095280"/>
    </source>
</evidence>
<dbReference type="AlphaFoldDB" id="A0A1I8FPL3"/>
<dbReference type="Proteomes" id="UP000095280">
    <property type="component" value="Unplaced"/>
</dbReference>
<dbReference type="PANTHER" id="PTHR33568:SF3">
    <property type="entry name" value="DNA-DIRECTED DNA POLYMERASE"/>
    <property type="match status" value="1"/>
</dbReference>
<name>A0A1I8FPL3_9PLAT</name>
<dbReference type="PANTHER" id="PTHR33568">
    <property type="entry name" value="DNA POLYMERASE"/>
    <property type="match status" value="1"/>
</dbReference>
<dbReference type="WBParaSite" id="maker-unitig_41433-snap-gene-0.1-mRNA-1">
    <property type="protein sequence ID" value="maker-unitig_41433-snap-gene-0.1-mRNA-1"/>
    <property type="gene ID" value="maker-unitig_41433-snap-gene-0.1"/>
</dbReference>
<accession>A0A1I8FPL3</accession>